<dbReference type="SUPFAM" id="SSF48371">
    <property type="entry name" value="ARM repeat"/>
    <property type="match status" value="1"/>
</dbReference>
<dbReference type="InterPro" id="IPR013598">
    <property type="entry name" value="Exportin-1/Importin-b-like"/>
</dbReference>
<feature type="domain" description="Importin N-terminal" evidence="1">
    <location>
        <begin position="31"/>
        <end position="95"/>
    </location>
</feature>
<dbReference type="PANTHER" id="PTHR12363:SF42">
    <property type="entry name" value="TRANSPORTIN-3"/>
    <property type="match status" value="1"/>
</dbReference>
<accession>A0A7R9G2B1</accession>
<evidence type="ECO:0008006" key="4">
    <source>
        <dbReference type="Google" id="ProtNLM"/>
    </source>
</evidence>
<dbReference type="Pfam" id="PF24138">
    <property type="entry name" value="TPR_TNPO3_IPO13_2nd"/>
    <property type="match status" value="1"/>
</dbReference>
<dbReference type="Gene3D" id="1.25.10.10">
    <property type="entry name" value="Leucine-rich Repeat Variant"/>
    <property type="match status" value="1"/>
</dbReference>
<dbReference type="InterPro" id="IPR051345">
    <property type="entry name" value="Importin_beta-like_NTR"/>
</dbReference>
<dbReference type="AlphaFoldDB" id="A0A7R9G2B1"/>
<dbReference type="EMBL" id="OC003206">
    <property type="protein sequence ID" value="CAD7262969.1"/>
    <property type="molecule type" value="Genomic_DNA"/>
</dbReference>
<dbReference type="Pfam" id="PF03810">
    <property type="entry name" value="IBN_N"/>
    <property type="match status" value="1"/>
</dbReference>
<dbReference type="InterPro" id="IPR057941">
    <property type="entry name" value="TPR_TNPO3_IPO13_2nd"/>
</dbReference>
<gene>
    <name evidence="3" type="ORF">TSIB3V08_LOCUS7063</name>
</gene>
<dbReference type="PANTHER" id="PTHR12363">
    <property type="entry name" value="TRANSPORTIN 3 AND IMPORTIN 13"/>
    <property type="match status" value="1"/>
</dbReference>
<organism evidence="3">
    <name type="scientific">Timema shepardi</name>
    <name type="common">Walking stick</name>
    <dbReference type="NCBI Taxonomy" id="629360"/>
    <lineage>
        <taxon>Eukaryota</taxon>
        <taxon>Metazoa</taxon>
        <taxon>Ecdysozoa</taxon>
        <taxon>Arthropoda</taxon>
        <taxon>Hexapoda</taxon>
        <taxon>Insecta</taxon>
        <taxon>Pterygota</taxon>
        <taxon>Neoptera</taxon>
        <taxon>Polyneoptera</taxon>
        <taxon>Phasmatodea</taxon>
        <taxon>Timematodea</taxon>
        <taxon>Timematoidea</taxon>
        <taxon>Timematidae</taxon>
        <taxon>Timema</taxon>
    </lineage>
</organism>
<reference evidence="3" key="1">
    <citation type="submission" date="2020-11" db="EMBL/GenBank/DDBJ databases">
        <authorList>
            <person name="Tran Van P."/>
        </authorList>
    </citation>
    <scope>NUCLEOTIDE SEQUENCE</scope>
</reference>
<dbReference type="GO" id="GO:0031267">
    <property type="term" value="F:small GTPase binding"/>
    <property type="evidence" value="ECO:0007669"/>
    <property type="project" value="InterPro"/>
</dbReference>
<dbReference type="InterPro" id="IPR011989">
    <property type="entry name" value="ARM-like"/>
</dbReference>
<protein>
    <recommendedName>
        <fullName evidence="4">Transportin-3</fullName>
    </recommendedName>
</protein>
<name>A0A7R9G2B1_TIMSH</name>
<evidence type="ECO:0000259" key="2">
    <source>
        <dbReference type="Pfam" id="PF08389"/>
    </source>
</evidence>
<sequence>MDSSPPLETVYQAVLALYHNPDPSEKEKASLWLGDLQRSVFAWKVADEMLHHKRDLESCYFAAQTMRTKIQLSFHELPPEAHTSLRDSLMEHIGQVNDATNTVIVTQLCLALADLALQTSTWQKPVLDLITKFSGLNIWPLLEILTVLPEEVNSRSLRLGANRRQEVLQDLTATASAVNQFLVSALSSVLVFVDDVHPGRQPSNLDSPRPISYTIKLCLSGGGENPQIHVRILRCFTSWVSIQAITLADVAENIVVGHAFLILTNSQAVSGIHEAATDCVCALLQCLEDNNNQQALELQLFSGVMTLEESFHMSVAHEDQEKSVDKLLITLINLTSIHVCCPLSYLSMNYCRIFTELAESFLEKIVNGSSINKPHFAVKILDVVLTCVGHHDYEVAEITFNLWYRLSEELYQKNNDSLTSLFKPYVERLIQALCRHCQMEPDHEGLLEDGDDFADFRLKVSELIKDMVFIVGSSNCFRQMFLSLQTPGVTWDSSEAALFVMQAVAKNILP</sequence>
<dbReference type="InterPro" id="IPR016024">
    <property type="entry name" value="ARM-type_fold"/>
</dbReference>
<dbReference type="InterPro" id="IPR001494">
    <property type="entry name" value="Importin-beta_N"/>
</dbReference>
<evidence type="ECO:0000259" key="1">
    <source>
        <dbReference type="Pfam" id="PF03810"/>
    </source>
</evidence>
<dbReference type="GO" id="GO:0006606">
    <property type="term" value="P:protein import into nucleus"/>
    <property type="evidence" value="ECO:0007669"/>
    <property type="project" value="TreeGrafter"/>
</dbReference>
<evidence type="ECO:0000313" key="3">
    <source>
        <dbReference type="EMBL" id="CAD7262969.1"/>
    </source>
</evidence>
<proteinExistence type="predicted"/>
<dbReference type="Pfam" id="PF08389">
    <property type="entry name" value="Xpo1"/>
    <property type="match status" value="1"/>
</dbReference>
<dbReference type="GO" id="GO:0005737">
    <property type="term" value="C:cytoplasm"/>
    <property type="evidence" value="ECO:0007669"/>
    <property type="project" value="TreeGrafter"/>
</dbReference>
<feature type="domain" description="Exportin-1/Importin-beta-like" evidence="2">
    <location>
        <begin position="102"/>
        <end position="280"/>
    </location>
</feature>